<dbReference type="GeneID" id="8503811"/>
<proteinExistence type="predicted"/>
<reference evidence="3" key="1">
    <citation type="journal article" date="2015" name="PLoS Genet.">
        <title>The dynamic genome and transcriptome of the human fungal pathogen Blastomyces and close relative Emmonsia.</title>
        <authorList>
            <person name="Munoz J.F."/>
            <person name="Gauthier G.M."/>
            <person name="Desjardins C.A."/>
            <person name="Gallo J.E."/>
            <person name="Holder J."/>
            <person name="Sullivan T.D."/>
            <person name="Marty A.J."/>
            <person name="Carmen J.C."/>
            <person name="Chen Z."/>
            <person name="Ding L."/>
            <person name="Gujja S."/>
            <person name="Magrini V."/>
            <person name="Misas E."/>
            <person name="Mitreva M."/>
            <person name="Priest M."/>
            <person name="Saif S."/>
            <person name="Whiston E.A."/>
            <person name="Young S."/>
            <person name="Zeng Q."/>
            <person name="Goldman W.E."/>
            <person name="Mardis E.R."/>
            <person name="Taylor J.W."/>
            <person name="McEwen J.G."/>
            <person name="Clay O.K."/>
            <person name="Klein B.S."/>
            <person name="Cuomo C.A."/>
        </authorList>
    </citation>
    <scope>NUCLEOTIDE SEQUENCE [LARGE SCALE GENOMIC DNA]</scope>
    <source>
        <strain evidence="3">SLH14081</strain>
    </source>
</reference>
<dbReference type="VEuPathDB" id="FungiDB:BDBG_05366"/>
<dbReference type="RefSeq" id="XP_002623858.1">
    <property type="nucleotide sequence ID" value="XM_002623812.2"/>
</dbReference>
<dbReference type="Proteomes" id="UP000002038">
    <property type="component" value="Unassembled WGS sequence"/>
</dbReference>
<evidence type="ECO:0000313" key="3">
    <source>
        <dbReference type="Proteomes" id="UP000002038"/>
    </source>
</evidence>
<sequence>MTISRHLRTPTGRPLGKSKGRSPNADDDLLVWYGHSRRLCELALVKVLFSKRDLMVLDGWGEQGGLVYCSVETKARFTNWTPKICCDDPGTDLAPVDLSEYDTTVYLKVAIFSPAYIRYYFADLLKVAPSNQKGKKDSKDTTTSITSLKIGMKNVNHDPGRPAVRIFTSRGYDLSRPDVIEGANILLAMGDYLESKGPLLKDIEKK</sequence>
<keyword evidence="3" id="KW-1185">Reference proteome</keyword>
<dbReference type="AlphaFoldDB" id="A0A179UNR7"/>
<dbReference type="KEGG" id="bgh:BDBG_05366"/>
<protein>
    <submittedName>
        <fullName evidence="2">Uncharacterized protein</fullName>
    </submittedName>
</protein>
<gene>
    <name evidence="2" type="ORF">BDBG_05366</name>
</gene>
<organism evidence="2 3">
    <name type="scientific">Blastomyces gilchristii (strain SLH14081)</name>
    <name type="common">Blastomyces dermatitidis</name>
    <dbReference type="NCBI Taxonomy" id="559298"/>
    <lineage>
        <taxon>Eukaryota</taxon>
        <taxon>Fungi</taxon>
        <taxon>Dikarya</taxon>
        <taxon>Ascomycota</taxon>
        <taxon>Pezizomycotina</taxon>
        <taxon>Eurotiomycetes</taxon>
        <taxon>Eurotiomycetidae</taxon>
        <taxon>Onygenales</taxon>
        <taxon>Ajellomycetaceae</taxon>
        <taxon>Blastomyces</taxon>
    </lineage>
</organism>
<evidence type="ECO:0000313" key="2">
    <source>
        <dbReference type="EMBL" id="OAT09624.1"/>
    </source>
</evidence>
<name>A0A179UNR7_BLAGS</name>
<evidence type="ECO:0000256" key="1">
    <source>
        <dbReference type="SAM" id="MobiDB-lite"/>
    </source>
</evidence>
<feature type="region of interest" description="Disordered" evidence="1">
    <location>
        <begin position="1"/>
        <end position="22"/>
    </location>
</feature>
<accession>A0A179UNR7</accession>
<dbReference type="EMBL" id="GG657458">
    <property type="protein sequence ID" value="OAT09624.1"/>
    <property type="molecule type" value="Genomic_DNA"/>
</dbReference>